<dbReference type="GO" id="GO:0051707">
    <property type="term" value="P:response to other organism"/>
    <property type="evidence" value="ECO:0007669"/>
    <property type="project" value="UniProtKB-ARBA"/>
</dbReference>
<dbReference type="InterPro" id="IPR042197">
    <property type="entry name" value="Apaf_helical"/>
</dbReference>
<dbReference type="InterPro" id="IPR041118">
    <property type="entry name" value="Rx_N"/>
</dbReference>
<dbReference type="Pfam" id="PF25019">
    <property type="entry name" value="LRR_R13L1-DRL21"/>
    <property type="match status" value="1"/>
</dbReference>
<dbReference type="PANTHER" id="PTHR36766">
    <property type="entry name" value="PLANT BROAD-SPECTRUM MILDEW RESISTANCE PROTEIN RPW8"/>
    <property type="match status" value="1"/>
</dbReference>
<dbReference type="PRINTS" id="PR00364">
    <property type="entry name" value="DISEASERSIST"/>
</dbReference>
<keyword evidence="4" id="KW-0611">Plant defense</keyword>
<dbReference type="GO" id="GO:0005524">
    <property type="term" value="F:ATP binding"/>
    <property type="evidence" value="ECO:0007669"/>
    <property type="project" value="UniProtKB-KW"/>
</dbReference>
<dbReference type="SUPFAM" id="SSF52058">
    <property type="entry name" value="L domain-like"/>
    <property type="match status" value="2"/>
</dbReference>
<evidence type="ECO:0008006" key="12">
    <source>
        <dbReference type="Google" id="ProtNLM"/>
    </source>
</evidence>
<evidence type="ECO:0000256" key="4">
    <source>
        <dbReference type="ARBA" id="ARBA00022821"/>
    </source>
</evidence>
<feature type="domain" description="Disease resistance N-terminal" evidence="7">
    <location>
        <begin position="23"/>
        <end position="87"/>
    </location>
</feature>
<evidence type="ECO:0000256" key="1">
    <source>
        <dbReference type="ARBA" id="ARBA00022614"/>
    </source>
</evidence>
<gene>
    <name evidence="10" type="ORF">Ahy_A02g005894</name>
</gene>
<protein>
    <recommendedName>
        <fullName evidence="12">Disease resistance RPP13-like protein 1</fullName>
    </recommendedName>
</protein>
<keyword evidence="11" id="KW-1185">Reference proteome</keyword>
<dbReference type="Gene3D" id="1.10.10.10">
    <property type="entry name" value="Winged helix-like DNA-binding domain superfamily/Winged helix DNA-binding domain"/>
    <property type="match status" value="1"/>
</dbReference>
<keyword evidence="1" id="KW-0433">Leucine-rich repeat</keyword>
<evidence type="ECO:0000256" key="2">
    <source>
        <dbReference type="ARBA" id="ARBA00022737"/>
    </source>
</evidence>
<evidence type="ECO:0000259" key="7">
    <source>
        <dbReference type="Pfam" id="PF18052"/>
    </source>
</evidence>
<evidence type="ECO:0000256" key="5">
    <source>
        <dbReference type="ARBA" id="ARBA00022840"/>
    </source>
</evidence>
<organism evidence="10 11">
    <name type="scientific">Arachis hypogaea</name>
    <name type="common">Peanut</name>
    <dbReference type="NCBI Taxonomy" id="3818"/>
    <lineage>
        <taxon>Eukaryota</taxon>
        <taxon>Viridiplantae</taxon>
        <taxon>Streptophyta</taxon>
        <taxon>Embryophyta</taxon>
        <taxon>Tracheophyta</taxon>
        <taxon>Spermatophyta</taxon>
        <taxon>Magnoliopsida</taxon>
        <taxon>eudicotyledons</taxon>
        <taxon>Gunneridae</taxon>
        <taxon>Pentapetalae</taxon>
        <taxon>rosids</taxon>
        <taxon>fabids</taxon>
        <taxon>Fabales</taxon>
        <taxon>Fabaceae</taxon>
        <taxon>Papilionoideae</taxon>
        <taxon>50 kb inversion clade</taxon>
        <taxon>dalbergioids sensu lato</taxon>
        <taxon>Dalbergieae</taxon>
        <taxon>Pterocarpus clade</taxon>
        <taxon>Arachis</taxon>
    </lineage>
</organism>
<dbReference type="Pfam" id="PF23559">
    <property type="entry name" value="WHD_DRP"/>
    <property type="match status" value="1"/>
</dbReference>
<keyword evidence="5" id="KW-0067">ATP-binding</keyword>
<name>A0A445E8N9_ARAHY</name>
<dbReference type="InterPro" id="IPR056789">
    <property type="entry name" value="LRR_R13L1-DRL21"/>
</dbReference>
<dbReference type="InterPro" id="IPR058922">
    <property type="entry name" value="WHD_DRP"/>
</dbReference>
<feature type="domain" description="Disease resistance protein winged helix" evidence="8">
    <location>
        <begin position="720"/>
        <end position="789"/>
    </location>
</feature>
<evidence type="ECO:0000259" key="9">
    <source>
        <dbReference type="Pfam" id="PF25019"/>
    </source>
</evidence>
<dbReference type="Proteomes" id="UP000289738">
    <property type="component" value="Chromosome A02"/>
</dbReference>
<keyword evidence="3" id="KW-0547">Nucleotide-binding</keyword>
<accession>A0A445E8N9</accession>
<dbReference type="Gene3D" id="1.10.8.430">
    <property type="entry name" value="Helical domain of apoptotic protease-activating factors"/>
    <property type="match status" value="1"/>
</dbReference>
<dbReference type="EMBL" id="SDMP01000002">
    <property type="protein sequence ID" value="RYR71669.1"/>
    <property type="molecule type" value="Genomic_DNA"/>
</dbReference>
<dbReference type="Gene3D" id="1.20.5.4130">
    <property type="match status" value="2"/>
</dbReference>
<dbReference type="GO" id="GO:0006952">
    <property type="term" value="P:defense response"/>
    <property type="evidence" value="ECO:0007669"/>
    <property type="project" value="UniProtKB-KW"/>
</dbReference>
<evidence type="ECO:0000259" key="6">
    <source>
        <dbReference type="Pfam" id="PF00931"/>
    </source>
</evidence>
<dbReference type="Gene3D" id="3.40.50.300">
    <property type="entry name" value="P-loop containing nucleotide triphosphate hydrolases"/>
    <property type="match status" value="2"/>
</dbReference>
<dbReference type="Pfam" id="PF00931">
    <property type="entry name" value="NB-ARC"/>
    <property type="match status" value="2"/>
</dbReference>
<dbReference type="FunFam" id="1.10.10.10:FF:000322">
    <property type="entry name" value="Probable disease resistance protein At1g63360"/>
    <property type="match status" value="1"/>
</dbReference>
<dbReference type="InterPro" id="IPR002182">
    <property type="entry name" value="NB-ARC"/>
</dbReference>
<proteinExistence type="predicted"/>
<evidence type="ECO:0000256" key="3">
    <source>
        <dbReference type="ARBA" id="ARBA00022741"/>
    </source>
</evidence>
<dbReference type="PANTHER" id="PTHR36766:SF51">
    <property type="entry name" value="DISEASE RESISTANCE RPP13-LIKE PROTEIN 1"/>
    <property type="match status" value="1"/>
</dbReference>
<dbReference type="FunFam" id="3.40.50.300:FF:001091">
    <property type="entry name" value="Probable disease resistance protein At1g61300"/>
    <property type="match status" value="1"/>
</dbReference>
<keyword evidence="2" id="KW-0677">Repeat</keyword>
<dbReference type="InterPro" id="IPR032675">
    <property type="entry name" value="LRR_dom_sf"/>
</dbReference>
<evidence type="ECO:0000313" key="10">
    <source>
        <dbReference type="EMBL" id="RYR71669.1"/>
    </source>
</evidence>
<feature type="domain" description="R13L1/DRL21-like LRR repeat region" evidence="9">
    <location>
        <begin position="978"/>
        <end position="1105"/>
    </location>
</feature>
<feature type="domain" description="NB-ARC" evidence="6">
    <location>
        <begin position="462"/>
        <end position="633"/>
    </location>
</feature>
<dbReference type="InterPro" id="IPR027417">
    <property type="entry name" value="P-loop_NTPase"/>
</dbReference>
<feature type="domain" description="NB-ARC" evidence="6">
    <location>
        <begin position="151"/>
        <end position="298"/>
    </location>
</feature>
<dbReference type="Gene3D" id="3.80.10.10">
    <property type="entry name" value="Ribonuclease Inhibitor"/>
    <property type="match status" value="2"/>
</dbReference>
<evidence type="ECO:0000313" key="11">
    <source>
        <dbReference type="Proteomes" id="UP000289738"/>
    </source>
</evidence>
<dbReference type="InterPro" id="IPR036388">
    <property type="entry name" value="WH-like_DNA-bd_sf"/>
</dbReference>
<sequence length="1408" mass="161024">MKKAREMSDPAIVNWIRGKKIDQKLLGRLKTTLRGAEALLNDAERRQIKEGPVKVWLDDLKDALYEADDFLDEITTKAATHKDPGNFLSRFLNMKDREMVASMEDVIGRLESIVNQKDTLGLKEMPMENMSWRTPSTSLVKVSDGQRQGRHCRLVGMGGIGKTTLAQLVYNDDRVQQKFNVKAWVCVGEEFNVLKVTKMVIEEVTSKSCEMNGLNSVQHLRNVLTGKSFLVVLDDMWSNHYDDWKTFLNAFQYGSQGGKILVTTRIDTVASMVKTIPAHNLSLLDAEQCWLVFANHAFFPTESRNRLALEKIGRKILSPILEEDDSFLERNILLRRLEKSLYEAGPVLDDAEQKQFTDKKVKKWLVDLQDALYKADDLVDELSTKAAIATTLRDPGISSSCSSLVDSYIEDSGDMEKIVGTLESVVAKKNHHRLKECTKVDMSSWRTPSTSLVVSSDIFGRDEDKEKIIKLLLDDTRHAESPVTVIPIVGMGGIGKTTLAQLVYNDDQVQQKFNVKAWVCVGEDFNVLRLTKTVIEEVTSKSCELNGLNSVQQRLRNEVTGKRFLVVLDDMWTNHYDDWKTFLGPFQFGSQGGKILVTTRIDAVASMVKTIPAHNLSLLDDEQCWSVFANHAFFPTESRDRLALEKVGRKIVDKCKGLPLAAQSLGGLLRTKDNIADWKDVLMSEIWEFSEDECRILPALRISYHYLPSYLKRCFVYCSLYPKDYEFDKDELVLLWMAEDLLQQPKSGSILEEVGYKYFNDLAARSFFQPSKNGYKYSFVMHDLMHDLATFYGEKFFVRISEHENVVQHDTKTRHLSYDVNDNNSVPKMLEACESSSHVRTLFQIKADLYGEHKEGIDPCGLLAQLKRLRVLSFTSFKIDMLPDSIGELIYLRYLNLSATLVETLPKSLNNLYNLQTLKLENCRKLKKLPSKMQNLVNLRHLDFSGTDLEEMPKKMSKLKDLQFLSCYIAGEHEENGIGELGELAHLHGSFCIEKLENVKNSGEASNARMDEKIHLNDIDLTWSSFEESEVCDSQSEKDVLDKLRPHKDLKKLSIWHYRGTMFPDWVGQSSYHKMTELQLIGCRNCWVVPSLGQLPSLERLVIAGFEKVKKIGGSFYKGDGTHQHQETPFRSLKYLSIEKLPCWEEWESYECDDDDDAPFPKLETLEIWDCPKLKGDLPTFLPSLKRLHIRRCEELGCYLPRAPILRELTIYGTQEARMRDLPLSMLKTLWVNGEQQVEYVFEAMTHTQPTSLSYLGISECSSAISFPVDSLPPSLKELSIEDCKNVEFPIQHQQHHSLTSLRIDNSCDSLTSFALPAFPNLKYLRIARREKLTSLEVSQSLRELWIVECPKLENIIRLPASLRELKIRECPLLGEGIERKDPHIWPSISHIPCILVDRKWIRNDSAF</sequence>
<feature type="domain" description="Disease resistance N-terminal" evidence="7">
    <location>
        <begin position="315"/>
        <end position="387"/>
    </location>
</feature>
<evidence type="ECO:0000259" key="8">
    <source>
        <dbReference type="Pfam" id="PF23559"/>
    </source>
</evidence>
<reference evidence="10 11" key="1">
    <citation type="submission" date="2019-01" db="EMBL/GenBank/DDBJ databases">
        <title>Sequencing of cultivated peanut Arachis hypogaea provides insights into genome evolution and oil improvement.</title>
        <authorList>
            <person name="Chen X."/>
        </authorList>
    </citation>
    <scope>NUCLEOTIDE SEQUENCE [LARGE SCALE GENOMIC DNA]</scope>
    <source>
        <strain evidence="11">cv. Fuhuasheng</strain>
        <tissue evidence="10">Leaves</tissue>
    </source>
</reference>
<dbReference type="SUPFAM" id="SSF52540">
    <property type="entry name" value="P-loop containing nucleoside triphosphate hydrolases"/>
    <property type="match status" value="2"/>
</dbReference>
<dbReference type="Pfam" id="PF18052">
    <property type="entry name" value="Rx_N"/>
    <property type="match status" value="2"/>
</dbReference>
<dbReference type="STRING" id="3818.A0A445E8N9"/>
<comment type="caution">
    <text evidence="10">The sequence shown here is derived from an EMBL/GenBank/DDBJ whole genome shotgun (WGS) entry which is preliminary data.</text>
</comment>
<dbReference type="GO" id="GO:0043531">
    <property type="term" value="F:ADP binding"/>
    <property type="evidence" value="ECO:0007669"/>
    <property type="project" value="InterPro"/>
</dbReference>